<reference evidence="2" key="1">
    <citation type="submission" date="2017-11" db="EMBL/GenBank/DDBJ databases">
        <authorList>
            <person name="Kuznetsova I."/>
            <person name="Sazanova A."/>
            <person name="Chirak E."/>
            <person name="Safronova V."/>
            <person name="Willems A."/>
        </authorList>
    </citation>
    <scope>NUCLEOTIDE SEQUENCE [LARGE SCALE GENOMIC DNA]</scope>
    <source>
        <strain evidence="2">PEPV15</strain>
    </source>
</reference>
<dbReference type="AlphaFoldDB" id="A0A2P7AR40"/>
<gene>
    <name evidence="1" type="ORF">CU100_14685</name>
</gene>
<protein>
    <submittedName>
        <fullName evidence="1">Uncharacterized protein</fullName>
    </submittedName>
</protein>
<sequence length="88" mass="9728">MTLLGAGLGPPSDGADGKVFEVNAYVILRMPSRSFRRMRDRQLLSGGSATALYVSRKHLPMAARDLIDFLSAGFGNRGSRIFRKLRRC</sequence>
<comment type="caution">
    <text evidence="1">The sequence shown here is derived from an EMBL/GenBank/DDBJ whole genome shotgun (WGS) entry which is preliminary data.</text>
</comment>
<proteinExistence type="predicted"/>
<dbReference type="Proteomes" id="UP000241158">
    <property type="component" value="Unassembled WGS sequence"/>
</dbReference>
<keyword evidence="2" id="KW-1185">Reference proteome</keyword>
<organism evidence="1 2">
    <name type="scientific">Phyllobacterium endophyticum</name>
    <dbReference type="NCBI Taxonomy" id="1149773"/>
    <lineage>
        <taxon>Bacteria</taxon>
        <taxon>Pseudomonadati</taxon>
        <taxon>Pseudomonadota</taxon>
        <taxon>Alphaproteobacteria</taxon>
        <taxon>Hyphomicrobiales</taxon>
        <taxon>Phyllobacteriaceae</taxon>
        <taxon>Phyllobacterium</taxon>
    </lineage>
</organism>
<name>A0A2P7AR40_9HYPH</name>
<dbReference type="EMBL" id="PGGN01000003">
    <property type="protein sequence ID" value="PSH56617.1"/>
    <property type="molecule type" value="Genomic_DNA"/>
</dbReference>
<evidence type="ECO:0000313" key="1">
    <source>
        <dbReference type="EMBL" id="PSH56617.1"/>
    </source>
</evidence>
<evidence type="ECO:0000313" key="2">
    <source>
        <dbReference type="Proteomes" id="UP000241158"/>
    </source>
</evidence>
<accession>A0A2P7AR40</accession>